<dbReference type="EMBL" id="WSEL01000011">
    <property type="protein sequence ID" value="MVQ32933.1"/>
    <property type="molecule type" value="Genomic_DNA"/>
</dbReference>
<protein>
    <submittedName>
        <fullName evidence="2">DUF4197 family protein</fullName>
    </submittedName>
</protein>
<keyword evidence="3" id="KW-1185">Reference proteome</keyword>
<comment type="caution">
    <text evidence="2">The sequence shown here is derived from an EMBL/GenBank/DDBJ whole genome shotgun (WGS) entry which is preliminary data.</text>
</comment>
<reference evidence="2 3" key="1">
    <citation type="submission" date="2019-12" db="EMBL/GenBank/DDBJ databases">
        <authorList>
            <person name="Huq M.A."/>
        </authorList>
    </citation>
    <scope>NUCLEOTIDE SEQUENCE [LARGE SCALE GENOMIC DNA]</scope>
    <source>
        <strain evidence="2 3">MAH-25</strain>
    </source>
</reference>
<feature type="chain" id="PRO_5026717844" evidence="1">
    <location>
        <begin position="27"/>
        <end position="233"/>
    </location>
</feature>
<feature type="signal peptide" evidence="1">
    <location>
        <begin position="1"/>
        <end position="26"/>
    </location>
</feature>
<evidence type="ECO:0000313" key="2">
    <source>
        <dbReference type="EMBL" id="MVQ32933.1"/>
    </source>
</evidence>
<gene>
    <name evidence="2" type="ORF">GON04_26000</name>
</gene>
<evidence type="ECO:0000256" key="1">
    <source>
        <dbReference type="SAM" id="SignalP"/>
    </source>
</evidence>
<dbReference type="Proteomes" id="UP000469385">
    <property type="component" value="Unassembled WGS sequence"/>
</dbReference>
<dbReference type="RefSeq" id="WP_157401033.1">
    <property type="nucleotide sequence ID" value="NZ_WSEL01000011.1"/>
</dbReference>
<evidence type="ECO:0000313" key="3">
    <source>
        <dbReference type="Proteomes" id="UP000469385"/>
    </source>
</evidence>
<dbReference type="Pfam" id="PF13852">
    <property type="entry name" value="DUF4197"/>
    <property type="match status" value="1"/>
</dbReference>
<accession>A0A6N8J3U5</accession>
<keyword evidence="1" id="KW-0732">Signal</keyword>
<dbReference type="AlphaFoldDB" id="A0A6N8J3U5"/>
<name>A0A6N8J3U5_9BURK</name>
<sequence length="233" mass="24385">MQRRPFALALALAASPLVLLPPAARAGGLAALSDADASKGIKAALETGALAAVRLLGVQDGFLANPKVHIPLPGALQEAAKLLKAIGRRQQVEDLELALNRAAESAVPLARNLLVDAVRTMSVSDAKGILTGGDTSVTAFFADRTRTPLAAQFLPVVHQATARVDLAAKYDRVAGQAAGFGLVKKEDASIDHYVTRKALDGLYLVIGEEEKKIRSNPVAAGSDILRKVFGAIR</sequence>
<organism evidence="2 3">
    <name type="scientific">Ramlibacter pinisoli</name>
    <dbReference type="NCBI Taxonomy" id="2682844"/>
    <lineage>
        <taxon>Bacteria</taxon>
        <taxon>Pseudomonadati</taxon>
        <taxon>Pseudomonadota</taxon>
        <taxon>Betaproteobacteria</taxon>
        <taxon>Burkholderiales</taxon>
        <taxon>Comamonadaceae</taxon>
        <taxon>Ramlibacter</taxon>
    </lineage>
</organism>
<proteinExistence type="predicted"/>
<dbReference type="InterPro" id="IPR025245">
    <property type="entry name" value="DUF4197"/>
</dbReference>